<evidence type="ECO:0000256" key="1">
    <source>
        <dbReference type="SAM" id="MobiDB-lite"/>
    </source>
</evidence>
<feature type="region of interest" description="Disordered" evidence="1">
    <location>
        <begin position="1"/>
        <end position="21"/>
    </location>
</feature>
<dbReference type="AlphaFoldDB" id="A0A4C1SIV3"/>
<name>A0A4C1SIV3_EUMVA</name>
<dbReference type="OrthoDB" id="10032414at2759"/>
<evidence type="ECO:0000313" key="3">
    <source>
        <dbReference type="Proteomes" id="UP000299102"/>
    </source>
</evidence>
<dbReference type="EMBL" id="BGZK01003514">
    <property type="protein sequence ID" value="GBP02103.1"/>
    <property type="molecule type" value="Genomic_DNA"/>
</dbReference>
<accession>A0A4C1SIV3</accession>
<sequence length="186" mass="20932">MSLEDKPRSGQPSVINEDMLQMHKNREVAQNRFKRFQSSNFDDKDEPCSGRPLMNKVDAIKEKVEQDRQNNQFGSLLPAADETQARRSDEKAGIVQQKGCGFHHDNARSATQNRLREFGSSTLWLVCIGALSKANFTNAIAASATESLTCFEARDIWLISIKLKADRLNSAVVRIEPDAFWSETKS</sequence>
<comment type="caution">
    <text evidence="2">The sequence shown here is derived from an EMBL/GenBank/DDBJ whole genome shotgun (WGS) entry which is preliminary data.</text>
</comment>
<reference evidence="2 3" key="1">
    <citation type="journal article" date="2019" name="Commun. Biol.">
        <title>The bagworm genome reveals a unique fibroin gene that provides high tensile strength.</title>
        <authorList>
            <person name="Kono N."/>
            <person name="Nakamura H."/>
            <person name="Ohtoshi R."/>
            <person name="Tomita M."/>
            <person name="Numata K."/>
            <person name="Arakawa K."/>
        </authorList>
    </citation>
    <scope>NUCLEOTIDE SEQUENCE [LARGE SCALE GENOMIC DNA]</scope>
</reference>
<protein>
    <submittedName>
        <fullName evidence="2">Uncharacterized protein</fullName>
    </submittedName>
</protein>
<organism evidence="2 3">
    <name type="scientific">Eumeta variegata</name>
    <name type="common">Bagworm moth</name>
    <name type="synonym">Eumeta japonica</name>
    <dbReference type="NCBI Taxonomy" id="151549"/>
    <lineage>
        <taxon>Eukaryota</taxon>
        <taxon>Metazoa</taxon>
        <taxon>Ecdysozoa</taxon>
        <taxon>Arthropoda</taxon>
        <taxon>Hexapoda</taxon>
        <taxon>Insecta</taxon>
        <taxon>Pterygota</taxon>
        <taxon>Neoptera</taxon>
        <taxon>Endopterygota</taxon>
        <taxon>Lepidoptera</taxon>
        <taxon>Glossata</taxon>
        <taxon>Ditrysia</taxon>
        <taxon>Tineoidea</taxon>
        <taxon>Psychidae</taxon>
        <taxon>Oiketicinae</taxon>
        <taxon>Eumeta</taxon>
    </lineage>
</organism>
<evidence type="ECO:0000313" key="2">
    <source>
        <dbReference type="EMBL" id="GBP02103.1"/>
    </source>
</evidence>
<proteinExistence type="predicted"/>
<keyword evidence="3" id="KW-1185">Reference proteome</keyword>
<gene>
    <name evidence="2" type="ORF">EVAR_101175_1</name>
</gene>
<dbReference type="Proteomes" id="UP000299102">
    <property type="component" value="Unassembled WGS sequence"/>
</dbReference>